<evidence type="ECO:0000256" key="3">
    <source>
        <dbReference type="ARBA" id="ARBA00023163"/>
    </source>
</evidence>
<dbReference type="InterPro" id="IPR041583">
    <property type="entry name" value="TetR_C_31"/>
</dbReference>
<evidence type="ECO:0000256" key="2">
    <source>
        <dbReference type="ARBA" id="ARBA00023125"/>
    </source>
</evidence>
<keyword evidence="7" id="KW-1185">Reference proteome</keyword>
<dbReference type="PANTHER" id="PTHR30055">
    <property type="entry name" value="HTH-TYPE TRANSCRIPTIONAL REGULATOR RUTR"/>
    <property type="match status" value="1"/>
</dbReference>
<dbReference type="SUPFAM" id="SSF46689">
    <property type="entry name" value="Homeodomain-like"/>
    <property type="match status" value="1"/>
</dbReference>
<dbReference type="InterPro" id="IPR050109">
    <property type="entry name" value="HTH-type_TetR-like_transc_reg"/>
</dbReference>
<evidence type="ECO:0000256" key="1">
    <source>
        <dbReference type="ARBA" id="ARBA00023015"/>
    </source>
</evidence>
<dbReference type="Proteomes" id="UP000433493">
    <property type="component" value="Unassembled WGS sequence"/>
</dbReference>
<keyword evidence="2 4" id="KW-0238">DNA-binding</keyword>
<evidence type="ECO:0000256" key="4">
    <source>
        <dbReference type="PROSITE-ProRule" id="PRU00335"/>
    </source>
</evidence>
<dbReference type="EMBL" id="WBKB01000003">
    <property type="protein sequence ID" value="KAB1643651.1"/>
    <property type="molecule type" value="Genomic_DNA"/>
</dbReference>
<comment type="caution">
    <text evidence="6">The sequence shown here is derived from an EMBL/GenBank/DDBJ whole genome shotgun (WGS) entry which is preliminary data.</text>
</comment>
<accession>A0A7J5BCV9</accession>
<gene>
    <name evidence="6" type="ORF">F8O05_07190</name>
</gene>
<dbReference type="PROSITE" id="PS50977">
    <property type="entry name" value="HTH_TETR_2"/>
    <property type="match status" value="1"/>
</dbReference>
<feature type="domain" description="HTH tetR-type" evidence="5">
    <location>
        <begin position="12"/>
        <end position="72"/>
    </location>
</feature>
<dbReference type="Pfam" id="PF17940">
    <property type="entry name" value="TetR_C_31"/>
    <property type="match status" value="1"/>
</dbReference>
<dbReference type="AlphaFoldDB" id="A0A7J5BCV9"/>
<keyword evidence="3" id="KW-0804">Transcription</keyword>
<dbReference type="InterPro" id="IPR001647">
    <property type="entry name" value="HTH_TetR"/>
</dbReference>
<evidence type="ECO:0000313" key="7">
    <source>
        <dbReference type="Proteomes" id="UP000433493"/>
    </source>
</evidence>
<organism evidence="6 7">
    <name type="scientific">Gulosibacter chungangensis</name>
    <dbReference type="NCBI Taxonomy" id="979746"/>
    <lineage>
        <taxon>Bacteria</taxon>
        <taxon>Bacillati</taxon>
        <taxon>Actinomycetota</taxon>
        <taxon>Actinomycetes</taxon>
        <taxon>Micrococcales</taxon>
        <taxon>Microbacteriaceae</taxon>
        <taxon>Gulosibacter</taxon>
    </lineage>
</organism>
<dbReference type="Gene3D" id="1.10.357.10">
    <property type="entry name" value="Tetracycline Repressor, domain 2"/>
    <property type="match status" value="1"/>
</dbReference>
<proteinExistence type="predicted"/>
<evidence type="ECO:0000259" key="5">
    <source>
        <dbReference type="PROSITE" id="PS50977"/>
    </source>
</evidence>
<name>A0A7J5BCV9_9MICO</name>
<dbReference type="GO" id="GO:0003700">
    <property type="term" value="F:DNA-binding transcription factor activity"/>
    <property type="evidence" value="ECO:0007669"/>
    <property type="project" value="TreeGrafter"/>
</dbReference>
<protein>
    <submittedName>
        <fullName evidence="6">TetR family transcriptional regulator</fullName>
    </submittedName>
</protein>
<reference evidence="6 7" key="1">
    <citation type="submission" date="2019-09" db="EMBL/GenBank/DDBJ databases">
        <title>Phylogeny of genus Pseudoclavibacter and closely related genus.</title>
        <authorList>
            <person name="Li Y."/>
        </authorList>
    </citation>
    <scope>NUCLEOTIDE SEQUENCE [LARGE SCALE GENOMIC DNA]</scope>
    <source>
        <strain evidence="6 7">KCTC 13959</strain>
    </source>
</reference>
<evidence type="ECO:0000313" key="6">
    <source>
        <dbReference type="EMBL" id="KAB1643651.1"/>
    </source>
</evidence>
<feature type="DNA-binding region" description="H-T-H motif" evidence="4">
    <location>
        <begin position="35"/>
        <end position="54"/>
    </location>
</feature>
<dbReference type="Pfam" id="PF00440">
    <property type="entry name" value="TetR_N"/>
    <property type="match status" value="1"/>
</dbReference>
<dbReference type="GO" id="GO:0000976">
    <property type="term" value="F:transcription cis-regulatory region binding"/>
    <property type="evidence" value="ECO:0007669"/>
    <property type="project" value="TreeGrafter"/>
</dbReference>
<dbReference type="InterPro" id="IPR009057">
    <property type="entry name" value="Homeodomain-like_sf"/>
</dbReference>
<keyword evidence="1" id="KW-0805">Transcription regulation</keyword>
<dbReference type="RefSeq" id="WP_158052066.1">
    <property type="nucleotide sequence ID" value="NZ_WBKB01000003.1"/>
</dbReference>
<sequence length="196" mass="21584">MSTTAAPRPPRGSGRDALIRATVETVAHEGVQGATSRKIAAQAGVHNTLITRLFGNRNALLTEATHWVFEQTHEAVELAVELALEPTAAKRFLRTYKADPSRQIFIYRIAIAPHDNADLQRVTTELYYDLLGRMQASLERNNFPSDIATARAVFAAVDGLVLQRVAELTDAQALEAFERLGIILRAYQTSVTAEEN</sequence>
<dbReference type="PANTHER" id="PTHR30055:SF234">
    <property type="entry name" value="HTH-TYPE TRANSCRIPTIONAL REGULATOR BETI"/>
    <property type="match status" value="1"/>
</dbReference>
<dbReference type="OrthoDB" id="9816296at2"/>